<accession>A0A5B7INB3</accession>
<organism evidence="2 3">
    <name type="scientific">Portunus trituberculatus</name>
    <name type="common">Swimming crab</name>
    <name type="synonym">Neptunus trituberculatus</name>
    <dbReference type="NCBI Taxonomy" id="210409"/>
    <lineage>
        <taxon>Eukaryota</taxon>
        <taxon>Metazoa</taxon>
        <taxon>Ecdysozoa</taxon>
        <taxon>Arthropoda</taxon>
        <taxon>Crustacea</taxon>
        <taxon>Multicrustacea</taxon>
        <taxon>Malacostraca</taxon>
        <taxon>Eumalacostraca</taxon>
        <taxon>Eucarida</taxon>
        <taxon>Decapoda</taxon>
        <taxon>Pleocyemata</taxon>
        <taxon>Brachyura</taxon>
        <taxon>Eubrachyura</taxon>
        <taxon>Portunoidea</taxon>
        <taxon>Portunidae</taxon>
        <taxon>Portuninae</taxon>
        <taxon>Portunus</taxon>
    </lineage>
</organism>
<name>A0A5B7INB3_PORTR</name>
<proteinExistence type="predicted"/>
<keyword evidence="1" id="KW-1133">Transmembrane helix</keyword>
<protein>
    <submittedName>
        <fullName evidence="2">Uncharacterized protein</fullName>
    </submittedName>
</protein>
<reference evidence="2 3" key="1">
    <citation type="submission" date="2019-05" db="EMBL/GenBank/DDBJ databases">
        <title>Another draft genome of Portunus trituberculatus and its Hox gene families provides insights of decapod evolution.</title>
        <authorList>
            <person name="Jeong J.-H."/>
            <person name="Song I."/>
            <person name="Kim S."/>
            <person name="Choi T."/>
            <person name="Kim D."/>
            <person name="Ryu S."/>
            <person name="Kim W."/>
        </authorList>
    </citation>
    <scope>NUCLEOTIDE SEQUENCE [LARGE SCALE GENOMIC DNA]</scope>
    <source>
        <tissue evidence="2">Muscle</tissue>
    </source>
</reference>
<gene>
    <name evidence="2" type="ORF">E2C01_076345</name>
</gene>
<keyword evidence="1" id="KW-0812">Transmembrane</keyword>
<evidence type="ECO:0000313" key="2">
    <source>
        <dbReference type="EMBL" id="MPC81714.1"/>
    </source>
</evidence>
<comment type="caution">
    <text evidence="2">The sequence shown here is derived from an EMBL/GenBank/DDBJ whole genome shotgun (WGS) entry which is preliminary data.</text>
</comment>
<dbReference type="EMBL" id="VSRR010057761">
    <property type="protein sequence ID" value="MPC81714.1"/>
    <property type="molecule type" value="Genomic_DNA"/>
</dbReference>
<evidence type="ECO:0000313" key="3">
    <source>
        <dbReference type="Proteomes" id="UP000324222"/>
    </source>
</evidence>
<dbReference type="Proteomes" id="UP000324222">
    <property type="component" value="Unassembled WGS sequence"/>
</dbReference>
<evidence type="ECO:0000256" key="1">
    <source>
        <dbReference type="SAM" id="Phobius"/>
    </source>
</evidence>
<feature type="transmembrane region" description="Helical" evidence="1">
    <location>
        <begin position="51"/>
        <end position="76"/>
    </location>
</feature>
<sequence>MDECVCQEKKMSSQRHQANLPTFPSFHLPIRLPFHLNSYLPIVPCSLSCSFYHPILFTLLSSLLSFLLLHLLHLLLSSFPSSWSFLPSFLFPSRLEQASNWEASEDQRTSISLPWVWRPR</sequence>
<keyword evidence="3" id="KW-1185">Reference proteome</keyword>
<keyword evidence="1" id="KW-0472">Membrane</keyword>
<dbReference type="AlphaFoldDB" id="A0A5B7INB3"/>